<dbReference type="Gene3D" id="2.30.30.40">
    <property type="entry name" value="SH3 Domains"/>
    <property type="match status" value="1"/>
</dbReference>
<feature type="domain" description="SH3b" evidence="3">
    <location>
        <begin position="15"/>
        <end position="83"/>
    </location>
</feature>
<comment type="caution">
    <text evidence="4">The sequence shown here is derived from an EMBL/GenBank/DDBJ whole genome shotgun (WGS) entry which is preliminary data.</text>
</comment>
<evidence type="ECO:0000313" key="5">
    <source>
        <dbReference type="Proteomes" id="UP000239480"/>
    </source>
</evidence>
<dbReference type="OrthoDB" id="102964at2"/>
<dbReference type="PROSITE" id="PS51781">
    <property type="entry name" value="SH3B"/>
    <property type="match status" value="1"/>
</dbReference>
<dbReference type="InterPro" id="IPR003646">
    <property type="entry name" value="SH3-like_bac-type"/>
</dbReference>
<feature type="compositionally biased region" description="Low complexity" evidence="1">
    <location>
        <begin position="743"/>
        <end position="754"/>
    </location>
</feature>
<organism evidence="4 5">
    <name type="scientific">Aliiruegeria haliotis</name>
    <dbReference type="NCBI Taxonomy" id="1280846"/>
    <lineage>
        <taxon>Bacteria</taxon>
        <taxon>Pseudomonadati</taxon>
        <taxon>Pseudomonadota</taxon>
        <taxon>Alphaproteobacteria</taxon>
        <taxon>Rhodobacterales</taxon>
        <taxon>Roseobacteraceae</taxon>
        <taxon>Aliiruegeria</taxon>
    </lineage>
</organism>
<protein>
    <submittedName>
        <fullName evidence="4">SH3 domain-containing protein</fullName>
    </submittedName>
</protein>
<feature type="chain" id="PRO_5015698633" evidence="2">
    <location>
        <begin position="21"/>
        <end position="871"/>
    </location>
</feature>
<sequence length="871" mass="93057">MQRLVASGMIVVLTTTTALSQPAITTATVNFRSGPGTSYGTIGTIPEGSRVELSDCNDSGSWCAVDFDGETGFASGKYLQLAEADGDMGWPRAFDLSGNGIIVLHEPQYSEWDKVETLEALVAAEYYQSAEAEPVFGVLGLTVNLRRTDDPEVVSMTDPTISRMDFGTLGRDAVTALSADVGDLLPTGEILVPTERVAAKLADIGDQEDVGGLASDAPAIFVSDGPARLLMTDGEPVFAPVGGTSTAEFVVNTNWDLFRDAGQLYLRDETHWLTAPDVTGPWKTADALPEALSALPEDGSWDDAKAAMPGTPYDGDAPQVFYSDAPAELINTDGPPVFEDVPGGDLEWLSNAESDVFRLKSTGVFYYLVSGRWFSAPSLEGPWAFATADLPADFRAIPDDVPYYSVRASVPDTSEAREARLRASIPEVVEVSRDMVEMPTVIYDGEPVFEPIEGTDMMLAANTDSQVIRVGDDYFLILDGVWFTSTSAEGPWEIAENVPEKIYDIPPTSPAYNTTYVRIYESSPTRIYYRYRPGYWWSFLAWGVLVHGTGWRYRPYNRYYRVPVYYPRPVTYGTRAYYNPARGAFGRYGYGYGPYRGLAAASVYNPSNGSYARGAKAWGENGQRGFVAAGAPANRAGVVARGGSGAYGSWGSAVVRKGPDAGRVAGGSTGDGRGVKWDSTKGTGFAVSGRRGNVLAGNDGSVYRKSGDTWQKWDGSGWNGVAPPERGDIRGSERASDLKDRAAAAGAAGAAAGALKNRPAGSRAGLPAAGANRPATGNTAPKKPAYLPQVNRPAATPGEKAPARTQQARPQTQQRAPANVQRDSQARHKANQRSIQKSAPRNVTPQRSRPSGGRPAGGRPGGGMRGGGPRR</sequence>
<evidence type="ECO:0000256" key="2">
    <source>
        <dbReference type="SAM" id="SignalP"/>
    </source>
</evidence>
<reference evidence="4 5" key="1">
    <citation type="submission" date="2018-03" db="EMBL/GenBank/DDBJ databases">
        <title>Genomic Encyclopedia of Archaeal and Bacterial Type Strains, Phase II (KMG-II): from individual species to whole genera.</title>
        <authorList>
            <person name="Goeker M."/>
        </authorList>
    </citation>
    <scope>NUCLEOTIDE SEQUENCE [LARGE SCALE GENOMIC DNA]</scope>
    <source>
        <strain evidence="4 5">DSM 29328</strain>
    </source>
</reference>
<accession>A0A2T0S0F0</accession>
<feature type="signal peptide" evidence="2">
    <location>
        <begin position="1"/>
        <end position="20"/>
    </location>
</feature>
<proteinExistence type="predicted"/>
<feature type="region of interest" description="Disordered" evidence="1">
    <location>
        <begin position="714"/>
        <end position="871"/>
    </location>
</feature>
<evidence type="ECO:0000313" key="4">
    <source>
        <dbReference type="EMBL" id="PRY26906.1"/>
    </source>
</evidence>
<dbReference type="AlphaFoldDB" id="A0A2T0S0F0"/>
<dbReference type="Proteomes" id="UP000239480">
    <property type="component" value="Unassembled WGS sequence"/>
</dbReference>
<feature type="compositionally biased region" description="Low complexity" evidence="1">
    <location>
        <begin position="803"/>
        <end position="818"/>
    </location>
</feature>
<dbReference type="EMBL" id="PVTD01000001">
    <property type="protein sequence ID" value="PRY26906.1"/>
    <property type="molecule type" value="Genomic_DNA"/>
</dbReference>
<feature type="compositionally biased region" description="Basic and acidic residues" evidence="1">
    <location>
        <begin position="725"/>
        <end position="742"/>
    </location>
</feature>
<keyword evidence="2" id="KW-0732">Signal</keyword>
<evidence type="ECO:0000256" key="1">
    <source>
        <dbReference type="SAM" id="MobiDB-lite"/>
    </source>
</evidence>
<name>A0A2T0S0F0_9RHOB</name>
<dbReference type="Pfam" id="PF08239">
    <property type="entry name" value="SH3_3"/>
    <property type="match status" value="1"/>
</dbReference>
<dbReference type="RefSeq" id="WP_158263428.1">
    <property type="nucleotide sequence ID" value="NZ_PVTD01000001.1"/>
</dbReference>
<feature type="compositionally biased region" description="Gly residues" evidence="1">
    <location>
        <begin position="854"/>
        <end position="871"/>
    </location>
</feature>
<keyword evidence="5" id="KW-1185">Reference proteome</keyword>
<evidence type="ECO:0000259" key="3">
    <source>
        <dbReference type="PROSITE" id="PS51781"/>
    </source>
</evidence>
<gene>
    <name evidence="4" type="ORF">CLV78_1011011</name>
</gene>
<feature type="compositionally biased region" description="Polar residues" evidence="1">
    <location>
        <begin position="832"/>
        <end position="846"/>
    </location>
</feature>